<dbReference type="Proteomes" id="UP000527860">
    <property type="component" value="Unassembled WGS sequence"/>
</dbReference>
<reference evidence="3 5" key="4">
    <citation type="submission" date="2022-12" db="EMBL/GenBank/DDBJ databases">
        <title>Genome analysis and biological profiling of marine Salinicoccus roseus MOSEL-ME25.</title>
        <authorList>
            <person name="Mirza F.T."/>
            <person name="Xie Y."/>
            <person name="Shinwari Z.K."/>
        </authorList>
    </citation>
    <scope>NUCLEOTIDE SEQUENCE [LARGE SCALE GENOMIC DNA]</scope>
    <source>
        <strain evidence="3 5">MOSEL-ME25</strain>
    </source>
</reference>
<organism evidence="2 4">
    <name type="scientific">Salinicoccus roseus</name>
    <dbReference type="NCBI Taxonomy" id="45670"/>
    <lineage>
        <taxon>Bacteria</taxon>
        <taxon>Bacillati</taxon>
        <taxon>Bacillota</taxon>
        <taxon>Bacilli</taxon>
        <taxon>Bacillales</taxon>
        <taxon>Staphylococcaceae</taxon>
        <taxon>Salinicoccus</taxon>
    </lineage>
</organism>
<dbReference type="Proteomes" id="UP000031546">
    <property type="component" value="Unassembled WGS sequence"/>
</dbReference>
<sequence>MKRGSSLFLKAAVIVMALPVLGGAGFATYSLLRNPFNPEYAVILYPIVIGILLTVIPYLFALYQSFRLLNYIDAKKAFSNLSVTALKKIKFAAFSISAIYAVILPFVYVVAEIDDAPGLILVGMIPIFASLVVAVFAAVLQKLLNEAINIKSENDLTV</sequence>
<dbReference type="AlphaFoldDB" id="A0A0C2E457"/>
<accession>A0A0C2E457</accession>
<feature type="transmembrane region" description="Helical" evidence="1">
    <location>
        <begin position="117"/>
        <end position="140"/>
    </location>
</feature>
<dbReference type="RefSeq" id="WP_040106387.1">
    <property type="nucleotide sequence ID" value="NZ_JABEVU030000001.1"/>
</dbReference>
<protein>
    <submittedName>
        <fullName evidence="3">DUF2975 domain-containing protein</fullName>
    </submittedName>
    <submittedName>
        <fullName evidence="2">Membrane protein</fullName>
    </submittedName>
</protein>
<evidence type="ECO:0000256" key="1">
    <source>
        <dbReference type="SAM" id="Phobius"/>
    </source>
</evidence>
<evidence type="ECO:0000313" key="5">
    <source>
        <dbReference type="Proteomes" id="UP000527860"/>
    </source>
</evidence>
<dbReference type="EMBL" id="JXII01000008">
    <property type="protein sequence ID" value="KIH70182.1"/>
    <property type="molecule type" value="Genomic_DNA"/>
</dbReference>
<keyword evidence="1" id="KW-0812">Transmembrane</keyword>
<reference evidence="3" key="3">
    <citation type="submission" date="2020-04" db="EMBL/GenBank/DDBJ databases">
        <authorList>
            <person name="Tanveer F."/>
            <person name="Xie Y."/>
            <person name="Shinwari Z.K."/>
        </authorList>
    </citation>
    <scope>NUCLEOTIDE SEQUENCE</scope>
    <source>
        <strain evidence="3">MOSEL-ME25</strain>
    </source>
</reference>
<comment type="caution">
    <text evidence="2">The sequence shown here is derived from an EMBL/GenBank/DDBJ whole genome shotgun (WGS) entry which is preliminary data.</text>
</comment>
<dbReference type="EMBL" id="JABEVU030000001">
    <property type="protein sequence ID" value="MDB0581031.1"/>
    <property type="molecule type" value="Genomic_DNA"/>
</dbReference>
<evidence type="ECO:0000313" key="4">
    <source>
        <dbReference type="Proteomes" id="UP000031546"/>
    </source>
</evidence>
<proteinExistence type="predicted"/>
<dbReference type="OrthoDB" id="1100174at2"/>
<gene>
    <name evidence="3" type="ORF">F7P68_0010870</name>
    <name evidence="2" type="ORF">SN16_09480</name>
</gene>
<dbReference type="Pfam" id="PF11188">
    <property type="entry name" value="DUF2975"/>
    <property type="match status" value="1"/>
</dbReference>
<keyword evidence="5" id="KW-1185">Reference proteome</keyword>
<name>A0A0C2E457_9STAP</name>
<evidence type="ECO:0000313" key="2">
    <source>
        <dbReference type="EMBL" id="KIH70182.1"/>
    </source>
</evidence>
<dbReference type="STRING" id="45670.SN16_09480"/>
<reference evidence="5" key="2">
    <citation type="submission" date="2020-04" db="EMBL/GenBank/DDBJ databases">
        <title>Genome analysis and biological profiling of marine Cellulosimicrobium funkei MOSEL-ME6.</title>
        <authorList>
            <person name="Tanveer F."/>
            <person name="Xie Y."/>
            <person name="Shinwari Z.K."/>
        </authorList>
    </citation>
    <scope>NUCLEOTIDE SEQUENCE [LARGE SCALE GENOMIC DNA]</scope>
    <source>
        <strain evidence="5">MOSEL-ME25</strain>
    </source>
</reference>
<keyword evidence="1" id="KW-1133">Transmembrane helix</keyword>
<keyword evidence="1" id="KW-0472">Membrane</keyword>
<feature type="transmembrane region" description="Helical" evidence="1">
    <location>
        <begin position="91"/>
        <end position="111"/>
    </location>
</feature>
<evidence type="ECO:0000313" key="3">
    <source>
        <dbReference type="EMBL" id="MDB0581031.1"/>
    </source>
</evidence>
<feature type="transmembrane region" description="Helical" evidence="1">
    <location>
        <begin position="43"/>
        <end position="63"/>
    </location>
</feature>
<feature type="transmembrane region" description="Helical" evidence="1">
    <location>
        <begin position="7"/>
        <end position="31"/>
    </location>
</feature>
<dbReference type="InterPro" id="IPR021354">
    <property type="entry name" value="DUF2975"/>
</dbReference>
<dbReference type="GeneID" id="77845787"/>
<reference evidence="2 4" key="1">
    <citation type="submission" date="2015-01" db="EMBL/GenBank/DDBJ databases">
        <title>Genome sequences of high lactate-tolerant strain Salinicoccus roseus W12 with industrial interest.</title>
        <authorList>
            <person name="Wang H."/>
            <person name="Yu B."/>
        </authorList>
    </citation>
    <scope>NUCLEOTIDE SEQUENCE [LARGE SCALE GENOMIC DNA]</scope>
    <source>
        <strain evidence="2 4">W12</strain>
    </source>
</reference>